<comment type="subcellular location">
    <subcellularLocation>
        <location evidence="1">Cytoplasm</location>
    </subcellularLocation>
</comment>
<feature type="domain" description="RNA-polymerase II-associated protein 3-like C-terminal" evidence="7">
    <location>
        <begin position="584"/>
        <end position="674"/>
    </location>
</feature>
<dbReference type="Gene3D" id="1.25.40.10">
    <property type="entry name" value="Tetratricopeptide repeat domain"/>
    <property type="match status" value="1"/>
</dbReference>
<feature type="region of interest" description="Disordered" evidence="6">
    <location>
        <begin position="536"/>
        <end position="561"/>
    </location>
</feature>
<dbReference type="GO" id="GO:0006626">
    <property type="term" value="P:protein targeting to mitochondrion"/>
    <property type="evidence" value="ECO:0007669"/>
    <property type="project" value="TreeGrafter"/>
</dbReference>
<accession>A0AAJ7WBX5</accession>
<dbReference type="PROSITE" id="PS50005">
    <property type="entry name" value="TPR"/>
    <property type="match status" value="2"/>
</dbReference>
<feature type="repeat" description="TPR" evidence="5">
    <location>
        <begin position="293"/>
        <end position="326"/>
    </location>
</feature>
<dbReference type="SMART" id="SM00028">
    <property type="entry name" value="TPR"/>
    <property type="match status" value="3"/>
</dbReference>
<dbReference type="AlphaFoldDB" id="A0AAJ7WBX5"/>
<evidence type="ECO:0000256" key="2">
    <source>
        <dbReference type="ARBA" id="ARBA00022490"/>
    </source>
</evidence>
<dbReference type="Pfam" id="PF13877">
    <property type="entry name" value="RPAP3_C"/>
    <property type="match status" value="1"/>
</dbReference>
<dbReference type="KEGG" id="ccal:108626603"/>
<organism evidence="8 9">
    <name type="scientific">Ceratina calcarata</name>
    <dbReference type="NCBI Taxonomy" id="156304"/>
    <lineage>
        <taxon>Eukaryota</taxon>
        <taxon>Metazoa</taxon>
        <taxon>Ecdysozoa</taxon>
        <taxon>Arthropoda</taxon>
        <taxon>Hexapoda</taxon>
        <taxon>Insecta</taxon>
        <taxon>Pterygota</taxon>
        <taxon>Neoptera</taxon>
        <taxon>Endopterygota</taxon>
        <taxon>Hymenoptera</taxon>
        <taxon>Apocrita</taxon>
        <taxon>Aculeata</taxon>
        <taxon>Apoidea</taxon>
        <taxon>Anthophila</taxon>
        <taxon>Apidae</taxon>
        <taxon>Ceratina</taxon>
        <taxon>Zadontomerus</taxon>
    </lineage>
</organism>
<feature type="compositionally biased region" description="Basic and acidic residues" evidence="6">
    <location>
        <begin position="356"/>
        <end position="370"/>
    </location>
</feature>
<protein>
    <submittedName>
        <fullName evidence="9">RNA polymerase II-associated protein 3</fullName>
    </submittedName>
</protein>
<evidence type="ECO:0000256" key="4">
    <source>
        <dbReference type="ARBA" id="ARBA00022803"/>
    </source>
</evidence>
<proteinExistence type="predicted"/>
<evidence type="ECO:0000256" key="3">
    <source>
        <dbReference type="ARBA" id="ARBA00022737"/>
    </source>
</evidence>
<dbReference type="CTD" id="6674"/>
<dbReference type="GO" id="GO:0005739">
    <property type="term" value="C:mitochondrion"/>
    <property type="evidence" value="ECO:0007669"/>
    <property type="project" value="TreeGrafter"/>
</dbReference>
<dbReference type="GeneID" id="108626603"/>
<dbReference type="InterPro" id="IPR051982">
    <property type="entry name" value="CiliaryAsmbly_MitoImport"/>
</dbReference>
<keyword evidence="2" id="KW-0963">Cytoplasm</keyword>
<keyword evidence="8" id="KW-1185">Reference proteome</keyword>
<dbReference type="InterPro" id="IPR011990">
    <property type="entry name" value="TPR-like_helical_dom_sf"/>
</dbReference>
<dbReference type="RefSeq" id="XP_026670746.1">
    <property type="nucleotide sequence ID" value="XM_026814945.1"/>
</dbReference>
<evidence type="ECO:0000256" key="1">
    <source>
        <dbReference type="ARBA" id="ARBA00004496"/>
    </source>
</evidence>
<dbReference type="PANTHER" id="PTHR45984">
    <property type="entry name" value="RNA (RNA) POLYMERASE II ASSOCIATED PROTEIN HOMOLOG"/>
    <property type="match status" value="1"/>
</dbReference>
<dbReference type="PANTHER" id="PTHR45984:SF1">
    <property type="entry name" value="SPAG1 AXONEMAL DYNEIN ASSEMBLY FACTOR"/>
    <property type="match status" value="1"/>
</dbReference>
<gene>
    <name evidence="9" type="primary">LOC108626603</name>
</gene>
<name>A0AAJ7WBX5_9HYME</name>
<dbReference type="InterPro" id="IPR019734">
    <property type="entry name" value="TPR_rpt"/>
</dbReference>
<dbReference type="Pfam" id="PF13181">
    <property type="entry name" value="TPR_8"/>
    <property type="match status" value="1"/>
</dbReference>
<evidence type="ECO:0000313" key="8">
    <source>
        <dbReference type="Proteomes" id="UP000694925"/>
    </source>
</evidence>
<dbReference type="SUPFAM" id="SSF48452">
    <property type="entry name" value="TPR-like"/>
    <property type="match status" value="1"/>
</dbReference>
<reference evidence="9" key="1">
    <citation type="submission" date="2025-08" db="UniProtKB">
        <authorList>
            <consortium name="RefSeq"/>
        </authorList>
    </citation>
    <scope>IDENTIFICATION</scope>
    <source>
        <tissue evidence="9">Whole body</tissue>
    </source>
</reference>
<sequence>MVENDTEIVRVVKSEKKTLLERYDIPVEHLSYEYISECKNAKKLERIVTVLRSGEEGYYPDLTKHAEQHLAVIKPASRILRKSEPVVRRNMLEPSECKEIDKDIKEWMSEMQIREKDLEEGKTNIIDPVLQPDIRQFKEDPRKNNSTANLKCSTNSKRIASCDYSAWDKYDVDTELNKIDIRDEQQMIQTKRLQQKQKEFSEKKKLTKNTMINKSSLTGTEIDVMAEQEREKGNEAFRAGDYEEALEHYNTSIGMNSNITAYNNRAMTYIKLRQYENALKDCNIVISMEYMNIKAILRRAVALEHLGKSSQALVDYEAVLKLEPNNAAAIAGVKKLRKPCFSKKIRMPIEEQISDTEEKSKSNGTEEKQKFIPQSSSMLSLSNSICYCDKAPGPSQYLRPRPHIKADYCLENEQARTNKNSATNKPETGHRKYTPELTRSPITSLNNLSYNVSKSFQDKGSSSTAKQKSIFSYTKPCKQTNSVIIEELPTETSDNDFFNTIDKSNDEILNRNNVNAKVASKNEISEDEQIGMSSIKSSNTNHEQSHSSNEKKCKKSSLTNIETADKNKETVEKTYIPKDIHNIETGYEFMRTWRSLKNDNDLRACAQLLRSLNIDKLNAVLDNELDGNMISTILHCLERHFCTSEDTELLNRFLRSLSQVKRFELMRMFMDDKDIRVVKNLLTFLEEHGSPGVPSLRQIYL</sequence>
<evidence type="ECO:0000256" key="6">
    <source>
        <dbReference type="SAM" id="MobiDB-lite"/>
    </source>
</evidence>
<dbReference type="InterPro" id="IPR025986">
    <property type="entry name" value="RPAP3-like_C"/>
</dbReference>
<dbReference type="GO" id="GO:0031072">
    <property type="term" value="F:heat shock protein binding"/>
    <property type="evidence" value="ECO:0007669"/>
    <property type="project" value="TreeGrafter"/>
</dbReference>
<keyword evidence="3" id="KW-0677">Repeat</keyword>
<dbReference type="Proteomes" id="UP000694925">
    <property type="component" value="Unplaced"/>
</dbReference>
<evidence type="ECO:0000313" key="9">
    <source>
        <dbReference type="RefSeq" id="XP_026670746.1"/>
    </source>
</evidence>
<evidence type="ECO:0000259" key="7">
    <source>
        <dbReference type="Pfam" id="PF13877"/>
    </source>
</evidence>
<feature type="repeat" description="TPR" evidence="5">
    <location>
        <begin position="226"/>
        <end position="259"/>
    </location>
</feature>
<evidence type="ECO:0000256" key="5">
    <source>
        <dbReference type="PROSITE-ProRule" id="PRU00339"/>
    </source>
</evidence>
<dbReference type="GO" id="GO:0005829">
    <property type="term" value="C:cytosol"/>
    <property type="evidence" value="ECO:0007669"/>
    <property type="project" value="TreeGrafter"/>
</dbReference>
<keyword evidence="4 5" id="KW-0802">TPR repeat</keyword>
<feature type="region of interest" description="Disordered" evidence="6">
    <location>
        <begin position="351"/>
        <end position="373"/>
    </location>
</feature>